<feature type="transmembrane region" description="Helical" evidence="1">
    <location>
        <begin position="15"/>
        <end position="35"/>
    </location>
</feature>
<dbReference type="GeneID" id="1733602"/>
<protein>
    <submittedName>
        <fullName evidence="3">Maco-B 59</fullName>
    </submittedName>
</protein>
<keyword evidence="1" id="KW-1133">Transmembrane helix</keyword>
<feature type="transmembrane region" description="Helical" evidence="1">
    <location>
        <begin position="41"/>
        <end position="61"/>
    </location>
</feature>
<evidence type="ECO:0000313" key="3">
    <source>
        <dbReference type="EMBL" id="QNH90702.1"/>
    </source>
</evidence>
<reference evidence="2 4" key="1">
    <citation type="journal article" date="2002" name="Virology">
        <title>Identification and genomic analysis of a second species of nucleopolyhedrovirus isolated from Mamestra configurata.</title>
        <authorList>
            <person name="Li L."/>
            <person name="Donly C."/>
            <person name="Li Q."/>
            <person name="Willis L.G."/>
            <person name="Keddie B.A."/>
            <person name="Erlandson M.A."/>
            <person name="Theilmann D.A."/>
        </authorList>
    </citation>
    <scope>NUCLEOTIDE SEQUENCE [LARGE SCALE GENOMIC DNA]</scope>
</reference>
<evidence type="ECO:0000313" key="2">
    <source>
        <dbReference type="EMBL" id="AAM95046.1"/>
    </source>
</evidence>
<keyword evidence="1" id="KW-0472">Membrane</keyword>
<dbReference type="RefSeq" id="NP_689234.1">
    <property type="nucleotide sequence ID" value="NC_004117.1"/>
</dbReference>
<sequence>MSVQFGLDKLYQESVLLPLLLQLFLPLLQLFLLLLQSFLLLQLFLPLLQLFLPLLLQLFLLQQVNLIDYYFCTIKLHNK</sequence>
<evidence type="ECO:0000313" key="4">
    <source>
        <dbReference type="Proteomes" id="UP000203400"/>
    </source>
</evidence>
<dbReference type="KEGG" id="vg:1733602"/>
<dbReference type="EMBL" id="MN337871">
    <property type="protein sequence ID" value="QNH90702.1"/>
    <property type="molecule type" value="Genomic_DNA"/>
</dbReference>
<reference evidence="3" key="2">
    <citation type="submission" date="2019-08" db="EMBL/GenBank/DDBJ databases">
        <title>Alphabaculovirus isolates infecting Mamestra configurata in North America.</title>
        <authorList>
            <person name="Erlandson M.A."/>
            <person name="Baldwin D."/>
            <person name="Theilmann D.A."/>
        </authorList>
    </citation>
    <scope>NUCLEOTIDE SEQUENCE</scope>
    <source>
        <strain evidence="3">SK256</strain>
    </source>
</reference>
<dbReference type="Proteomes" id="UP000203400">
    <property type="component" value="Segment"/>
</dbReference>
<keyword evidence="1" id="KW-0812">Transmembrane</keyword>
<accession>Q8JM93</accession>
<proteinExistence type="predicted"/>
<dbReference type="EMBL" id="AY126275">
    <property type="protein sequence ID" value="AAM95046.1"/>
    <property type="molecule type" value="Genomic_DNA"/>
</dbReference>
<name>Q8JM93_9ABAC</name>
<evidence type="ECO:0000256" key="1">
    <source>
        <dbReference type="SAM" id="Phobius"/>
    </source>
</evidence>
<organism evidence="2 4">
    <name type="scientific">Mamestra configurata nucleopolyhedrovirus B</name>
    <dbReference type="NCBI Taxonomy" id="204440"/>
    <lineage>
        <taxon>Viruses</taxon>
        <taxon>Viruses incertae sedis</taxon>
        <taxon>Naldaviricetes</taxon>
        <taxon>Lefavirales</taxon>
        <taxon>Baculoviridae</taxon>
        <taxon>Alphabaculovirus</taxon>
        <taxon>Alphabaculovirus sp. 'altermaconfiguratae'</taxon>
    </lineage>
</organism>